<dbReference type="SUPFAM" id="SSF52954">
    <property type="entry name" value="Class II aaRS ABD-related"/>
    <property type="match status" value="1"/>
</dbReference>
<proteinExistence type="inferred from homology"/>
<evidence type="ECO:0000259" key="15">
    <source>
        <dbReference type="PROSITE" id="PS50862"/>
    </source>
</evidence>
<comment type="similarity">
    <text evidence="1">Belongs to the class-II aminoacyl-tRNA synthetase family.</text>
</comment>
<dbReference type="GO" id="GO:0000049">
    <property type="term" value="F:tRNA binding"/>
    <property type="evidence" value="ECO:0007669"/>
    <property type="project" value="UniProtKB-KW"/>
</dbReference>
<keyword evidence="8" id="KW-0862">Zinc</keyword>
<keyword evidence="4" id="KW-0820">tRNA-binding</keyword>
<dbReference type="SUPFAM" id="SSF55186">
    <property type="entry name" value="ThrRS/AlaRS common domain"/>
    <property type="match status" value="1"/>
</dbReference>
<dbReference type="PANTHER" id="PTHR11451:SF44">
    <property type="entry name" value="THREONINE--TRNA LIGASE, CHLOROPLASTIC_MITOCHONDRIAL 2"/>
    <property type="match status" value="1"/>
</dbReference>
<dbReference type="GO" id="GO:0005737">
    <property type="term" value="C:cytoplasm"/>
    <property type="evidence" value="ECO:0007669"/>
    <property type="project" value="InterPro"/>
</dbReference>
<dbReference type="SMART" id="SM00863">
    <property type="entry name" value="tRNA_SAD"/>
    <property type="match status" value="1"/>
</dbReference>
<dbReference type="InterPro" id="IPR036621">
    <property type="entry name" value="Anticodon-bd_dom_sf"/>
</dbReference>
<evidence type="ECO:0000256" key="9">
    <source>
        <dbReference type="ARBA" id="ARBA00022840"/>
    </source>
</evidence>
<dbReference type="Pfam" id="PF03129">
    <property type="entry name" value="HGTP_anticodon"/>
    <property type="match status" value="1"/>
</dbReference>
<dbReference type="InterPro" id="IPR002314">
    <property type="entry name" value="aa-tRNA-synt_IIb"/>
</dbReference>
<dbReference type="EMBL" id="BLAB01000001">
    <property type="protein sequence ID" value="GER94000.1"/>
    <property type="molecule type" value="Genomic_DNA"/>
</dbReference>
<keyword evidence="3" id="KW-0963">Cytoplasm</keyword>
<dbReference type="FunFam" id="3.30.980.10:FF:000005">
    <property type="entry name" value="Threonyl-tRNA synthetase, mitochondrial"/>
    <property type="match status" value="1"/>
</dbReference>
<dbReference type="Pfam" id="PF07973">
    <property type="entry name" value="tRNA_SAD"/>
    <property type="match status" value="1"/>
</dbReference>
<dbReference type="HAMAP" id="MF_00184">
    <property type="entry name" value="Thr_tRNA_synth"/>
    <property type="match status" value="1"/>
</dbReference>
<dbReference type="InterPro" id="IPR045864">
    <property type="entry name" value="aa-tRNA-synth_II/BPL/LPL"/>
</dbReference>
<dbReference type="InterPro" id="IPR002320">
    <property type="entry name" value="Thr-tRNA-ligase_IIa"/>
</dbReference>
<evidence type="ECO:0000256" key="11">
    <source>
        <dbReference type="ARBA" id="ARBA00022917"/>
    </source>
</evidence>
<dbReference type="InterPro" id="IPR004154">
    <property type="entry name" value="Anticodon-bd"/>
</dbReference>
<dbReference type="CDD" id="cd00771">
    <property type="entry name" value="ThrRS_core"/>
    <property type="match status" value="1"/>
</dbReference>
<dbReference type="Pfam" id="PF00587">
    <property type="entry name" value="tRNA-synt_2b"/>
    <property type="match status" value="1"/>
</dbReference>
<organism evidence="16">
    <name type="scientific">hot springs metagenome</name>
    <dbReference type="NCBI Taxonomy" id="433727"/>
    <lineage>
        <taxon>unclassified sequences</taxon>
        <taxon>metagenomes</taxon>
        <taxon>ecological metagenomes</taxon>
    </lineage>
</organism>
<evidence type="ECO:0000256" key="13">
    <source>
        <dbReference type="ARBA" id="ARBA00031900"/>
    </source>
</evidence>
<evidence type="ECO:0000256" key="12">
    <source>
        <dbReference type="ARBA" id="ARBA00023146"/>
    </source>
</evidence>
<dbReference type="InterPro" id="IPR047246">
    <property type="entry name" value="ThrRS_anticodon"/>
</dbReference>
<reference evidence="16" key="1">
    <citation type="submission" date="2019-10" db="EMBL/GenBank/DDBJ databases">
        <title>Metagenomic sequencing of thiosulfate-disproportionating enrichment culture.</title>
        <authorList>
            <person name="Umezawa K."/>
            <person name="Kojima H."/>
            <person name="Fukui M."/>
        </authorList>
    </citation>
    <scope>NUCLEOTIDE SEQUENCE</scope>
    <source>
        <strain evidence="16">45J</strain>
    </source>
</reference>
<dbReference type="GO" id="GO:0046872">
    <property type="term" value="F:metal ion binding"/>
    <property type="evidence" value="ECO:0007669"/>
    <property type="project" value="UniProtKB-KW"/>
</dbReference>
<comment type="caution">
    <text evidence="16">The sequence shown here is derived from an EMBL/GenBank/DDBJ whole genome shotgun (WGS) entry which is preliminary data.</text>
</comment>
<keyword evidence="10" id="KW-0694">RNA-binding</keyword>
<comment type="catalytic activity">
    <reaction evidence="14">
        <text>tRNA(Thr) + L-threonine + ATP = L-threonyl-tRNA(Thr) + AMP + diphosphate + H(+)</text>
        <dbReference type="Rhea" id="RHEA:24624"/>
        <dbReference type="Rhea" id="RHEA-COMP:9670"/>
        <dbReference type="Rhea" id="RHEA-COMP:9704"/>
        <dbReference type="ChEBI" id="CHEBI:15378"/>
        <dbReference type="ChEBI" id="CHEBI:30616"/>
        <dbReference type="ChEBI" id="CHEBI:33019"/>
        <dbReference type="ChEBI" id="CHEBI:57926"/>
        <dbReference type="ChEBI" id="CHEBI:78442"/>
        <dbReference type="ChEBI" id="CHEBI:78534"/>
        <dbReference type="ChEBI" id="CHEBI:456215"/>
        <dbReference type="EC" id="6.1.1.3"/>
    </reaction>
</comment>
<evidence type="ECO:0000256" key="7">
    <source>
        <dbReference type="ARBA" id="ARBA00022741"/>
    </source>
</evidence>
<dbReference type="FunFam" id="3.40.50.800:FF:000001">
    <property type="entry name" value="Threonine--tRNA ligase"/>
    <property type="match status" value="1"/>
</dbReference>
<evidence type="ECO:0000256" key="5">
    <source>
        <dbReference type="ARBA" id="ARBA00022598"/>
    </source>
</evidence>
<accession>A0A5J4L549</accession>
<evidence type="ECO:0000256" key="1">
    <source>
        <dbReference type="ARBA" id="ARBA00008226"/>
    </source>
</evidence>
<keyword evidence="11" id="KW-0648">Protein biosynthesis</keyword>
<evidence type="ECO:0000256" key="10">
    <source>
        <dbReference type="ARBA" id="ARBA00022884"/>
    </source>
</evidence>
<dbReference type="InterPro" id="IPR012947">
    <property type="entry name" value="tRNA_SAD"/>
</dbReference>
<dbReference type="PANTHER" id="PTHR11451">
    <property type="entry name" value="THREONINE-TRNA LIGASE"/>
    <property type="match status" value="1"/>
</dbReference>
<evidence type="ECO:0000256" key="3">
    <source>
        <dbReference type="ARBA" id="ARBA00022490"/>
    </source>
</evidence>
<dbReference type="PRINTS" id="PR01047">
    <property type="entry name" value="TRNASYNTHTHR"/>
</dbReference>
<dbReference type="GO" id="GO:0004829">
    <property type="term" value="F:threonine-tRNA ligase activity"/>
    <property type="evidence" value="ECO:0007669"/>
    <property type="project" value="UniProtKB-EC"/>
</dbReference>
<dbReference type="FunFam" id="3.30.930.10:FF:000002">
    <property type="entry name" value="Threonine--tRNA ligase"/>
    <property type="match status" value="1"/>
</dbReference>
<dbReference type="FunFam" id="3.30.54.20:FF:000002">
    <property type="entry name" value="Threonine--tRNA ligase"/>
    <property type="match status" value="1"/>
</dbReference>
<keyword evidence="12" id="KW-0030">Aminoacyl-tRNA synthetase</keyword>
<dbReference type="PROSITE" id="PS50862">
    <property type="entry name" value="AA_TRNA_LIGASE_II"/>
    <property type="match status" value="1"/>
</dbReference>
<dbReference type="Gene3D" id="3.30.930.10">
    <property type="entry name" value="Bira Bifunctional Protein, Domain 2"/>
    <property type="match status" value="1"/>
</dbReference>
<protein>
    <recommendedName>
        <fullName evidence="2">threonine--tRNA ligase</fullName>
        <ecNumber evidence="2">6.1.1.3</ecNumber>
    </recommendedName>
    <alternativeName>
        <fullName evidence="13">Threonyl-tRNA synthetase</fullName>
    </alternativeName>
</protein>
<name>A0A5J4L549_9ZZZZ</name>
<dbReference type="AlphaFoldDB" id="A0A5J4L549"/>
<evidence type="ECO:0000313" key="16">
    <source>
        <dbReference type="EMBL" id="GER94000.1"/>
    </source>
</evidence>
<keyword evidence="9" id="KW-0067">ATP-binding</keyword>
<gene>
    <name evidence="16" type="ORF">A45J_1758</name>
</gene>
<sequence length="558" mass="65195">MAHAIKDLFPDAKLAIGPATEDGFYYDIDRDTPFTPEDLEKIEKRMKEIIKENNPFVKKDISKNEAIELFKKKGEDYKVELLEEIPDDTVSIYEEGGFVDLCRGPHLSDTGKVKAFKLLSIAGAYWRGDEKNKMLQRIYGTAFDNKDDLNTYLNFLEEVKKRDHRKLGKELDLFSLSDEIGPGLVLWHPNGAIIRKTIEDFWRNEHLKADYKILYTPHIAKLNLWQKSGHWDFYRENMYSPMEIDEIAYELKPMNCPFHIDVYKSSLRSYRDLPIRYAELGTVYRYERSGVLHGLLRVRGFTQDDAHIFCREDQIEDEILNILNFTLFILRTFGFDSYDIYLSTRPEKYVGTLEDWERATDALKQALEKKGLAYQIDVGEGVFYGPKIDIKIKDSLNRSWQCSTIQVDFNNPERFDITYRGSDGKEHRPIMIHRALMGSLERFFGILIEHYAGAFPLWLSPLQVSVLTIAERHDDYAKDVYKKLRESDVRAEIVLENEKIGYKIRQATMRKIPYLVIIGDKEIADNNITVRKRNGENIGPFTIEQFIDIIKDEINTRK</sequence>
<dbReference type="Gene3D" id="3.30.980.10">
    <property type="entry name" value="Threonyl-trna Synthetase, Chain A, domain 2"/>
    <property type="match status" value="1"/>
</dbReference>
<dbReference type="InterPro" id="IPR033728">
    <property type="entry name" value="ThrRS_core"/>
</dbReference>
<dbReference type="InterPro" id="IPR018163">
    <property type="entry name" value="Thr/Ala-tRNA-synth_IIc_edit"/>
</dbReference>
<keyword evidence="6" id="KW-0479">Metal-binding</keyword>
<dbReference type="GO" id="GO:0006435">
    <property type="term" value="P:threonyl-tRNA aminoacylation"/>
    <property type="evidence" value="ECO:0007669"/>
    <property type="project" value="InterPro"/>
</dbReference>
<evidence type="ECO:0000256" key="4">
    <source>
        <dbReference type="ARBA" id="ARBA00022555"/>
    </source>
</evidence>
<dbReference type="InterPro" id="IPR006195">
    <property type="entry name" value="aa-tRNA-synth_II"/>
</dbReference>
<keyword evidence="5 16" id="KW-0436">Ligase</keyword>
<dbReference type="Gene3D" id="3.40.50.800">
    <property type="entry name" value="Anticodon-binding domain"/>
    <property type="match status" value="1"/>
</dbReference>
<keyword evidence="7" id="KW-0547">Nucleotide-binding</keyword>
<dbReference type="GO" id="GO:0005524">
    <property type="term" value="F:ATP binding"/>
    <property type="evidence" value="ECO:0007669"/>
    <property type="project" value="UniProtKB-KW"/>
</dbReference>
<evidence type="ECO:0000256" key="6">
    <source>
        <dbReference type="ARBA" id="ARBA00022723"/>
    </source>
</evidence>
<dbReference type="Gene3D" id="3.30.54.20">
    <property type="match status" value="1"/>
</dbReference>
<dbReference type="EC" id="6.1.1.3" evidence="2"/>
<dbReference type="SUPFAM" id="SSF55681">
    <property type="entry name" value="Class II aaRS and biotin synthetases"/>
    <property type="match status" value="1"/>
</dbReference>
<feature type="domain" description="Aminoacyl-transfer RNA synthetases class-II family profile" evidence="15">
    <location>
        <begin position="163"/>
        <end position="456"/>
    </location>
</feature>
<dbReference type="NCBIfam" id="TIGR00418">
    <property type="entry name" value="thrS"/>
    <property type="match status" value="1"/>
</dbReference>
<evidence type="ECO:0000256" key="8">
    <source>
        <dbReference type="ARBA" id="ARBA00022833"/>
    </source>
</evidence>
<evidence type="ECO:0000256" key="2">
    <source>
        <dbReference type="ARBA" id="ARBA00013163"/>
    </source>
</evidence>
<evidence type="ECO:0000256" key="14">
    <source>
        <dbReference type="ARBA" id="ARBA00049515"/>
    </source>
</evidence>
<dbReference type="CDD" id="cd00860">
    <property type="entry name" value="ThrRS_anticodon"/>
    <property type="match status" value="1"/>
</dbReference>